<dbReference type="GO" id="GO:0019441">
    <property type="term" value="P:L-tryptophan catabolic process to kynurenine"/>
    <property type="evidence" value="ECO:0007669"/>
    <property type="project" value="InterPro"/>
</dbReference>
<organism evidence="2 3">
    <name type="scientific">Aeoliella straminimaris</name>
    <dbReference type="NCBI Taxonomy" id="2954799"/>
    <lineage>
        <taxon>Bacteria</taxon>
        <taxon>Pseudomonadati</taxon>
        <taxon>Planctomycetota</taxon>
        <taxon>Planctomycetia</taxon>
        <taxon>Pirellulales</taxon>
        <taxon>Lacipirellulaceae</taxon>
        <taxon>Aeoliella</taxon>
    </lineage>
</organism>
<dbReference type="Gene3D" id="3.50.30.50">
    <property type="entry name" value="Putative cyclase"/>
    <property type="match status" value="1"/>
</dbReference>
<dbReference type="AlphaFoldDB" id="A0A9X2F9L1"/>
<dbReference type="Proteomes" id="UP001155241">
    <property type="component" value="Unassembled WGS sequence"/>
</dbReference>
<dbReference type="Pfam" id="PF04199">
    <property type="entry name" value="Cyclase"/>
    <property type="match status" value="1"/>
</dbReference>
<name>A0A9X2F9L1_9BACT</name>
<reference evidence="2" key="1">
    <citation type="submission" date="2022-06" db="EMBL/GenBank/DDBJ databases">
        <title>Aeoliella straminimaris, a novel planctomycete from sediments.</title>
        <authorList>
            <person name="Vitorino I.R."/>
            <person name="Lage O.M."/>
        </authorList>
    </citation>
    <scope>NUCLEOTIDE SEQUENCE</scope>
    <source>
        <strain evidence="2">ICT_H6.2</strain>
    </source>
</reference>
<dbReference type="PANTHER" id="PTHR31118:SF12">
    <property type="entry name" value="CYCLASE-LIKE PROTEIN 2"/>
    <property type="match status" value="1"/>
</dbReference>
<keyword evidence="3" id="KW-1185">Reference proteome</keyword>
<dbReference type="InterPro" id="IPR007325">
    <property type="entry name" value="KFase/CYL"/>
</dbReference>
<dbReference type="GO" id="GO:0004061">
    <property type="term" value="F:arylformamidase activity"/>
    <property type="evidence" value="ECO:0007669"/>
    <property type="project" value="InterPro"/>
</dbReference>
<gene>
    <name evidence="2" type="ORF">NG895_09240</name>
</gene>
<dbReference type="InterPro" id="IPR037175">
    <property type="entry name" value="KFase_sf"/>
</dbReference>
<dbReference type="PANTHER" id="PTHR31118">
    <property type="entry name" value="CYCLASE-LIKE PROTEIN 2"/>
    <property type="match status" value="1"/>
</dbReference>
<evidence type="ECO:0000313" key="2">
    <source>
        <dbReference type="EMBL" id="MCO6044092.1"/>
    </source>
</evidence>
<evidence type="ECO:0000313" key="3">
    <source>
        <dbReference type="Proteomes" id="UP001155241"/>
    </source>
</evidence>
<feature type="chain" id="PRO_5040888821" evidence="1">
    <location>
        <begin position="19"/>
        <end position="261"/>
    </location>
</feature>
<dbReference type="SUPFAM" id="SSF102198">
    <property type="entry name" value="Putative cyclase"/>
    <property type="match status" value="1"/>
</dbReference>
<sequence length="261" mass="28352">MRAITIAFALLCCGAPLAVVEAASPTVIDLTHTFDTNTIYWPTEPGFDLKKLDDGYTERGYYYAANRYDAPEHGGTHIDAPHHFSKPGQTVEQIPLDRLVGEAVCVDVTTPCSVDPDYLVTIDDLKQWEKTNNASLAEKIVLLNTGYAEHWPDRQKYLGTAEMGPAAVAKLHFPGLDPAAASWLCSARRIKAVGIDTASIDNGPSRMFQSHVNLFEHQVPALENVASMKDLPATGFRVFALPMKIAGGSGAPCRVVAVLEE</sequence>
<comment type="caution">
    <text evidence="2">The sequence shown here is derived from an EMBL/GenBank/DDBJ whole genome shotgun (WGS) entry which is preliminary data.</text>
</comment>
<evidence type="ECO:0000256" key="1">
    <source>
        <dbReference type="SAM" id="SignalP"/>
    </source>
</evidence>
<protein>
    <submittedName>
        <fullName evidence="2">Cyclase family protein</fullName>
    </submittedName>
</protein>
<dbReference type="RefSeq" id="WP_252852198.1">
    <property type="nucleotide sequence ID" value="NZ_JAMXLR010000033.1"/>
</dbReference>
<proteinExistence type="predicted"/>
<feature type="signal peptide" evidence="1">
    <location>
        <begin position="1"/>
        <end position="18"/>
    </location>
</feature>
<keyword evidence="1" id="KW-0732">Signal</keyword>
<dbReference type="EMBL" id="JAMXLR010000033">
    <property type="protein sequence ID" value="MCO6044092.1"/>
    <property type="molecule type" value="Genomic_DNA"/>
</dbReference>
<accession>A0A9X2F9L1</accession>